<sequence>MSTKVLVRIIIGAIIVGLLVIIYMYQSGTLQSNNQDLSITPAVPEEKSIKRPTEYPISVDRVKSMVDDIEALEDAVSDQQKLIDDLSESKEAVTVTKSASIAGQIILATAQVKGAAFSTTSAAYSDMNTFVNIVCSAKCTLWIDFYATSKNDTAQNVNTYGVFLDGQDQSLTTQATMPISNGAMPMSLSGAITTSTGTHTVEIRAKTSGGTLQTETSFLKVLAIESKRG</sequence>
<keyword evidence="1" id="KW-0472">Membrane</keyword>
<organism evidence="2 3">
    <name type="scientific">Candidatus Roizmanbacteria bacterium CG_4_10_14_0_2_um_filter_39_13</name>
    <dbReference type="NCBI Taxonomy" id="1974825"/>
    <lineage>
        <taxon>Bacteria</taxon>
        <taxon>Candidatus Roizmaniibacteriota</taxon>
    </lineage>
</organism>
<feature type="transmembrane region" description="Helical" evidence="1">
    <location>
        <begin position="5"/>
        <end position="25"/>
    </location>
</feature>
<evidence type="ECO:0000256" key="1">
    <source>
        <dbReference type="SAM" id="Phobius"/>
    </source>
</evidence>
<proteinExistence type="predicted"/>
<accession>A0A2M7U0G9</accession>
<gene>
    <name evidence="2" type="ORF">COY16_02120</name>
</gene>
<keyword evidence="1" id="KW-1133">Transmembrane helix</keyword>
<evidence type="ECO:0000313" key="3">
    <source>
        <dbReference type="Proteomes" id="UP000228503"/>
    </source>
</evidence>
<comment type="caution">
    <text evidence="2">The sequence shown here is derived from an EMBL/GenBank/DDBJ whole genome shotgun (WGS) entry which is preliminary data.</text>
</comment>
<dbReference type="Proteomes" id="UP000228503">
    <property type="component" value="Unassembled WGS sequence"/>
</dbReference>
<reference evidence="3" key="1">
    <citation type="submission" date="2017-09" db="EMBL/GenBank/DDBJ databases">
        <title>Depth-based differentiation of microbial function through sediment-hosted aquifers and enrichment of novel symbionts in the deep terrestrial subsurface.</title>
        <authorList>
            <person name="Probst A.J."/>
            <person name="Ladd B."/>
            <person name="Jarett J.K."/>
            <person name="Geller-Mcgrath D.E."/>
            <person name="Sieber C.M.K."/>
            <person name="Emerson J.B."/>
            <person name="Anantharaman K."/>
            <person name="Thomas B.C."/>
            <person name="Malmstrom R."/>
            <person name="Stieglmeier M."/>
            <person name="Klingl A."/>
            <person name="Woyke T."/>
            <person name="Ryan C.M."/>
            <person name="Banfield J.F."/>
        </authorList>
    </citation>
    <scope>NUCLEOTIDE SEQUENCE [LARGE SCALE GENOMIC DNA]</scope>
</reference>
<evidence type="ECO:0000313" key="2">
    <source>
        <dbReference type="EMBL" id="PIZ63402.1"/>
    </source>
</evidence>
<dbReference type="EMBL" id="PFOB01000023">
    <property type="protein sequence ID" value="PIZ63402.1"/>
    <property type="molecule type" value="Genomic_DNA"/>
</dbReference>
<keyword evidence="1" id="KW-0812">Transmembrane</keyword>
<protein>
    <submittedName>
        <fullName evidence="2">Uncharacterized protein</fullName>
    </submittedName>
</protein>
<dbReference type="AlphaFoldDB" id="A0A2M7U0G9"/>
<name>A0A2M7U0G9_9BACT</name>